<evidence type="ECO:0000256" key="1">
    <source>
        <dbReference type="SAM" id="Phobius"/>
    </source>
</evidence>
<evidence type="ECO:0000313" key="2">
    <source>
        <dbReference type="EMBL" id="AKG51605.1"/>
    </source>
</evidence>
<name>A0A0F7G9M3_9BETA</name>
<dbReference type="OrthoDB" id="29321at10239"/>
<proteinExistence type="predicted"/>
<organism evidence="2 3">
    <name type="scientific">Papiine betaherpesvirus 4</name>
    <dbReference type="NCBI Taxonomy" id="2560624"/>
    <lineage>
        <taxon>Viruses</taxon>
        <taxon>Duplodnaviria</taxon>
        <taxon>Heunggongvirae</taxon>
        <taxon>Peploviricota</taxon>
        <taxon>Herviviricetes</taxon>
        <taxon>Herpesvirales</taxon>
        <taxon>Orthoherpesviridae</taxon>
        <taxon>Betaherpesvirinae</taxon>
        <taxon>Cytomegalovirus</taxon>
        <taxon>Cytomegalovirus papiinebeta4</taxon>
    </lineage>
</organism>
<reference evidence="2 3" key="1">
    <citation type="journal article" date="2001" name="Arch. Virol.">
        <title>Isolation and characterization of an endogenous cytomegalovirus (BaCMV) from baboons.</title>
        <authorList>
            <person name="Blewett E.L."/>
            <person name="White G."/>
            <person name="Saliki J.T."/>
            <person name="Eberle R."/>
        </authorList>
    </citation>
    <scope>NUCLEOTIDE SEQUENCE [LARGE SCALE GENOMIC DNA]</scope>
    <source>
        <strain evidence="2">OCOM4-52</strain>
    </source>
</reference>
<dbReference type="InterPro" id="IPR057758">
    <property type="entry name" value="UL74A-like"/>
</dbReference>
<keyword evidence="1" id="KW-1133">Transmembrane helix</keyword>
<dbReference type="Proteomes" id="UP000171701">
    <property type="component" value="Segment"/>
</dbReference>
<evidence type="ECO:0000313" key="3">
    <source>
        <dbReference type="Proteomes" id="UP000171701"/>
    </source>
</evidence>
<keyword evidence="3" id="KW-1185">Reference proteome</keyword>
<reference evidence="2 3" key="2">
    <citation type="journal article" date="2015" name="Genome Announc.">
        <title>Complete Genome Sequences of Mandrillus leucophaeus and Papio ursinus Cytomegaloviruses.</title>
        <authorList>
            <person name="Blewett E.L."/>
            <person name="Sherrod C.J."/>
            <person name="Texier J.R."/>
            <person name="Conrad T.M."/>
            <person name="Dittmer D.P."/>
        </authorList>
    </citation>
    <scope>NUCLEOTIDE SEQUENCE [LARGE SCALE GENOMIC DNA]</scope>
    <source>
        <strain evidence="2">OCOM4-52</strain>
    </source>
</reference>
<dbReference type="KEGG" id="vg:24284860"/>
<protein>
    <submittedName>
        <fullName evidence="2">UL74A</fullName>
    </submittedName>
</protein>
<dbReference type="EMBL" id="KR351281">
    <property type="protein sequence ID" value="AKG51605.1"/>
    <property type="molecule type" value="Genomic_DNA"/>
</dbReference>
<keyword evidence="1" id="KW-0812">Transmembrane</keyword>
<dbReference type="Pfam" id="PF25727">
    <property type="entry name" value="UL74A"/>
    <property type="match status" value="1"/>
</dbReference>
<accession>A0A0F7G9M3</accession>
<feature type="transmembrane region" description="Helical" evidence="1">
    <location>
        <begin position="6"/>
        <end position="24"/>
    </location>
</feature>
<sequence>MTSLTTSLLVCFVYALMLTTLLLVSYRCLVGFQDDVVTRSLMVFKACYQGLYNTSY</sequence>
<keyword evidence="1" id="KW-0472">Membrane</keyword>